<feature type="domain" description="EAL" evidence="2">
    <location>
        <begin position="365"/>
        <end position="622"/>
    </location>
</feature>
<feature type="domain" description="GGDEF" evidence="3">
    <location>
        <begin position="218"/>
        <end position="356"/>
    </location>
</feature>
<dbReference type="Pfam" id="PF00563">
    <property type="entry name" value="EAL"/>
    <property type="match status" value="1"/>
</dbReference>
<dbReference type="NCBIfam" id="TIGR00254">
    <property type="entry name" value="GGDEF"/>
    <property type="match status" value="1"/>
</dbReference>
<dbReference type="EMBL" id="JAQIBC010000001">
    <property type="protein sequence ID" value="MDM5263163.1"/>
    <property type="molecule type" value="Genomic_DNA"/>
</dbReference>
<dbReference type="SUPFAM" id="SSF55073">
    <property type="entry name" value="Nucleotide cyclase"/>
    <property type="match status" value="1"/>
</dbReference>
<name>A0ABT7QPZ9_9BACT</name>
<keyword evidence="1" id="KW-0472">Membrane</keyword>
<evidence type="ECO:0000313" key="5">
    <source>
        <dbReference type="Proteomes" id="UP001169066"/>
    </source>
</evidence>
<dbReference type="Gene3D" id="3.20.20.450">
    <property type="entry name" value="EAL domain"/>
    <property type="match status" value="1"/>
</dbReference>
<evidence type="ECO:0000259" key="2">
    <source>
        <dbReference type="PROSITE" id="PS50883"/>
    </source>
</evidence>
<dbReference type="SMART" id="SM00267">
    <property type="entry name" value="GGDEF"/>
    <property type="match status" value="1"/>
</dbReference>
<dbReference type="Proteomes" id="UP001169066">
    <property type="component" value="Unassembled WGS sequence"/>
</dbReference>
<reference evidence="4" key="1">
    <citation type="submission" date="2023-01" db="EMBL/GenBank/DDBJ databases">
        <title>Sulfurovum sp. XTW-4 genome assembly.</title>
        <authorList>
            <person name="Wang J."/>
        </authorList>
    </citation>
    <scope>NUCLEOTIDE SEQUENCE</scope>
    <source>
        <strain evidence="4">XTW-4</strain>
    </source>
</reference>
<accession>A0ABT7QPZ9</accession>
<evidence type="ECO:0000259" key="3">
    <source>
        <dbReference type="PROSITE" id="PS50887"/>
    </source>
</evidence>
<dbReference type="Gene3D" id="3.30.70.270">
    <property type="match status" value="1"/>
</dbReference>
<gene>
    <name evidence="4" type="ORF">PF327_03055</name>
</gene>
<dbReference type="InterPro" id="IPR043128">
    <property type="entry name" value="Rev_trsase/Diguanyl_cyclase"/>
</dbReference>
<organism evidence="4 5">
    <name type="scientific">Sulfurovum xiamenensis</name>
    <dbReference type="NCBI Taxonomy" id="3019066"/>
    <lineage>
        <taxon>Bacteria</taxon>
        <taxon>Pseudomonadati</taxon>
        <taxon>Campylobacterota</taxon>
        <taxon>Epsilonproteobacteria</taxon>
        <taxon>Campylobacterales</taxon>
        <taxon>Sulfurovaceae</taxon>
        <taxon>Sulfurovum</taxon>
    </lineage>
</organism>
<dbReference type="RefSeq" id="WP_289401272.1">
    <property type="nucleotide sequence ID" value="NZ_JAQIBC010000001.1"/>
</dbReference>
<dbReference type="InterPro" id="IPR000160">
    <property type="entry name" value="GGDEF_dom"/>
</dbReference>
<feature type="transmembrane region" description="Helical" evidence="1">
    <location>
        <begin position="132"/>
        <end position="150"/>
    </location>
</feature>
<dbReference type="SMART" id="SM00052">
    <property type="entry name" value="EAL"/>
    <property type="match status" value="1"/>
</dbReference>
<keyword evidence="1" id="KW-1133">Transmembrane helix</keyword>
<dbReference type="PROSITE" id="PS50883">
    <property type="entry name" value="EAL"/>
    <property type="match status" value="1"/>
</dbReference>
<evidence type="ECO:0000256" key="1">
    <source>
        <dbReference type="SAM" id="Phobius"/>
    </source>
</evidence>
<comment type="caution">
    <text evidence="4">The sequence shown here is derived from an EMBL/GenBank/DDBJ whole genome shotgun (WGS) entry which is preliminary data.</text>
</comment>
<dbReference type="InterPro" id="IPR029787">
    <property type="entry name" value="Nucleotide_cyclase"/>
</dbReference>
<feature type="transmembrane region" description="Helical" evidence="1">
    <location>
        <begin position="81"/>
        <end position="101"/>
    </location>
</feature>
<dbReference type="PROSITE" id="PS50887">
    <property type="entry name" value="GGDEF"/>
    <property type="match status" value="1"/>
</dbReference>
<dbReference type="CDD" id="cd01949">
    <property type="entry name" value="GGDEF"/>
    <property type="match status" value="1"/>
</dbReference>
<dbReference type="InterPro" id="IPR052155">
    <property type="entry name" value="Biofilm_reg_signaling"/>
</dbReference>
<sequence length="643" mass="74884">MLDNMHFYDFMHKQILVVIALFAGTGIGYLYIGWLYSSSLFPELLWFCFVLLLSFWGYRLHRSFLENDLNMQQKEQWLGQLRYFLFSYFSVWTIMFLIYTSRSDIELHYVAIATQLGVTVVSATILASQKKLAVFTLVTLMLPLTLYFIFVSEFYSYLLAFFTIVLGGVLLYAAHNTFNYLIKSQFQAYHDALTTLGNRRYFIELLNDAMKSQKHDHQHIYLLLIDLDHFKTINDTLGHDIGDVLLCQAADRMRVLSKKHQNFVSRLGGDEFCILSASFATEQECLHNASQFSEELLTSIRESYHIEEHSLYISASIGVSIISDPKMEASNFIKEADIAMYEAKGKGRNGIIFFNDTLAKHVEWKLEIERLLHFSLQRNEITLTYQPQYSPENEIIGCEVLSRWDNETLGEVSPTEFIPISEKTGFIIELGYYILKEAFITFKKWDEKGIVLEQMSINVSMRQLFHYQFINDVKYLCDTYLTKAQRSKIIFEITETSVAEDITKLIRNMKVLQNYGIRFSMDDFGTGYSSLSYLRQLPINEIKIDKSFISELHHLEDEEDKCFVETIFTIAKNLKLKIVAEGIENEEQRKFIVDQKCDILQGYYFSEPVQDDAFETLFLEAKNKKTLNAFDDVRGLERYQGSM</sequence>
<dbReference type="PANTHER" id="PTHR44757:SF2">
    <property type="entry name" value="BIOFILM ARCHITECTURE MAINTENANCE PROTEIN MBAA"/>
    <property type="match status" value="1"/>
</dbReference>
<keyword evidence="5" id="KW-1185">Reference proteome</keyword>
<dbReference type="SUPFAM" id="SSF141868">
    <property type="entry name" value="EAL domain-like"/>
    <property type="match status" value="1"/>
</dbReference>
<feature type="transmembrane region" description="Helical" evidence="1">
    <location>
        <begin position="156"/>
        <end position="174"/>
    </location>
</feature>
<dbReference type="PANTHER" id="PTHR44757">
    <property type="entry name" value="DIGUANYLATE CYCLASE DGCP"/>
    <property type="match status" value="1"/>
</dbReference>
<proteinExistence type="predicted"/>
<dbReference type="InterPro" id="IPR035919">
    <property type="entry name" value="EAL_sf"/>
</dbReference>
<feature type="transmembrane region" description="Helical" evidence="1">
    <location>
        <begin position="44"/>
        <end position="60"/>
    </location>
</feature>
<feature type="transmembrane region" description="Helical" evidence="1">
    <location>
        <begin position="107"/>
        <end position="127"/>
    </location>
</feature>
<dbReference type="Pfam" id="PF00990">
    <property type="entry name" value="GGDEF"/>
    <property type="match status" value="1"/>
</dbReference>
<evidence type="ECO:0000313" key="4">
    <source>
        <dbReference type="EMBL" id="MDM5263163.1"/>
    </source>
</evidence>
<keyword evidence="1" id="KW-0812">Transmembrane</keyword>
<feature type="transmembrane region" description="Helical" evidence="1">
    <location>
        <begin position="15"/>
        <end position="32"/>
    </location>
</feature>
<dbReference type="InterPro" id="IPR001633">
    <property type="entry name" value="EAL_dom"/>
</dbReference>
<dbReference type="CDD" id="cd01948">
    <property type="entry name" value="EAL"/>
    <property type="match status" value="1"/>
</dbReference>
<protein>
    <submittedName>
        <fullName evidence="4">EAL domain-containing protein</fullName>
    </submittedName>
</protein>